<protein>
    <recommendedName>
        <fullName evidence="4">DUF2946 domain-containing protein</fullName>
    </recommendedName>
</protein>
<dbReference type="InterPro" id="IPR021333">
    <property type="entry name" value="DUF2946"/>
</dbReference>
<organism evidence="2 3">
    <name type="scientific">Celeribacter baekdonensis</name>
    <dbReference type="NCBI Taxonomy" id="875171"/>
    <lineage>
        <taxon>Bacteria</taxon>
        <taxon>Pseudomonadati</taxon>
        <taxon>Pseudomonadota</taxon>
        <taxon>Alphaproteobacteria</taxon>
        <taxon>Rhodobacterales</taxon>
        <taxon>Roseobacteraceae</taxon>
        <taxon>Celeribacter</taxon>
    </lineage>
</organism>
<dbReference type="EMBL" id="FNBL01000001">
    <property type="protein sequence ID" value="SDE81396.1"/>
    <property type="molecule type" value="Genomic_DNA"/>
</dbReference>
<evidence type="ECO:0000313" key="2">
    <source>
        <dbReference type="EMBL" id="SDE81396.1"/>
    </source>
</evidence>
<dbReference type="Pfam" id="PF11162">
    <property type="entry name" value="DUF2946"/>
    <property type="match status" value="1"/>
</dbReference>
<name>A0A1G7FZQ6_9RHOB</name>
<dbReference type="Proteomes" id="UP000182284">
    <property type="component" value="Unassembled WGS sequence"/>
</dbReference>
<accession>A0A1G7FZQ6</accession>
<dbReference type="AlphaFoldDB" id="A0A1G7FZQ6"/>
<sequence length="147" mass="14628">MSTAVKPGHLARTVAMFAMLLQVLFFAEHAGASAVRAMGHAAPGEKIGFLEICTGEGIVLIPVGAVPSSTTGPAQGQSHGPSGSSSSSSCAVCVSASACGFDTPELTVSLALPFAAVHNLPSIDAPAAIVVLRLLSDGPIRAPPLLA</sequence>
<reference evidence="2 3" key="1">
    <citation type="submission" date="2016-10" db="EMBL/GenBank/DDBJ databases">
        <authorList>
            <person name="de Groot N.N."/>
        </authorList>
    </citation>
    <scope>NUCLEOTIDE SEQUENCE [LARGE SCALE GENOMIC DNA]</scope>
    <source>
        <strain evidence="2 3">DSM 27375</strain>
    </source>
</reference>
<gene>
    <name evidence="2" type="ORF">SAMN04488117_101322</name>
</gene>
<proteinExistence type="predicted"/>
<evidence type="ECO:0000256" key="1">
    <source>
        <dbReference type="SAM" id="SignalP"/>
    </source>
</evidence>
<evidence type="ECO:0000313" key="3">
    <source>
        <dbReference type="Proteomes" id="UP000182284"/>
    </source>
</evidence>
<feature type="chain" id="PRO_5010252448" description="DUF2946 domain-containing protein" evidence="1">
    <location>
        <begin position="31"/>
        <end position="147"/>
    </location>
</feature>
<evidence type="ECO:0008006" key="4">
    <source>
        <dbReference type="Google" id="ProtNLM"/>
    </source>
</evidence>
<keyword evidence="1" id="KW-0732">Signal</keyword>
<feature type="signal peptide" evidence="1">
    <location>
        <begin position="1"/>
        <end position="30"/>
    </location>
</feature>